<gene>
    <name evidence="4" type="ORF">SCA03_23900</name>
</gene>
<dbReference type="AlphaFoldDB" id="A0A4Y3QY08"/>
<dbReference type="Pfam" id="PF16116">
    <property type="entry name" value="DUF4832"/>
    <property type="match status" value="1"/>
</dbReference>
<feature type="domain" description="DUF4874" evidence="3">
    <location>
        <begin position="48"/>
        <end position="221"/>
    </location>
</feature>
<sequence length="517" mass="56824">MGAGAGAAAGVALGWGGGVAGAESPGWRHHRHRGIRPDDPRGREPVANPRRGFRYEMSYNAADLTSPWPNEQDHSPDAAGTLGLLERKYGPGANLTQLYFYLWEYATEELPPGALARIESVLGGLRTKGYAAVLRFAYDDGVREARRYTVQDIQRHIAQLAPVVARNSDVVAVWQAGFLGTWGEWHGSHHGHENHPEAVTAVMSSLVEALPRGTHTQVRYAEKRDMITDRGLLDRVGFHNDYVTLGEGEWDYYVPDNPGWPRYLDVGPTAAMDGEMPWDKGQSEDPYAWSTVIPGLAAARRLQTLRWDTLSLVHNATVTVPAWKRAALTEREVREARLPVSDGYFRTRGGHRVARTQFEYLRDHLGYRIEVLEARTARTGRRLDVEVDVVNRGFAAPKEPRPLLLVALDEAGRTVAGTRLAADWPHWLPQERAEATAEGAGTRAAGRPGPRPSTVRGTLELPVHGRFRVGLALPDPGFPGRGRAVRFANATVPWVGGVDGVDGVDGVNVVAEHPPER</sequence>
<evidence type="ECO:0000313" key="5">
    <source>
        <dbReference type="Proteomes" id="UP000319210"/>
    </source>
</evidence>
<dbReference type="Proteomes" id="UP000319210">
    <property type="component" value="Unassembled WGS sequence"/>
</dbReference>
<feature type="region of interest" description="Disordered" evidence="1">
    <location>
        <begin position="23"/>
        <end position="50"/>
    </location>
</feature>
<feature type="region of interest" description="Disordered" evidence="1">
    <location>
        <begin position="434"/>
        <end position="456"/>
    </location>
</feature>
<dbReference type="EMBL" id="BJMM01000009">
    <property type="protein sequence ID" value="GEB49839.1"/>
    <property type="molecule type" value="Genomic_DNA"/>
</dbReference>
<organism evidence="4 5">
    <name type="scientific">Streptomyces cacaoi</name>
    <dbReference type="NCBI Taxonomy" id="1898"/>
    <lineage>
        <taxon>Bacteria</taxon>
        <taxon>Bacillati</taxon>
        <taxon>Actinomycetota</taxon>
        <taxon>Actinomycetes</taxon>
        <taxon>Kitasatosporales</taxon>
        <taxon>Streptomycetaceae</taxon>
        <taxon>Streptomyces</taxon>
    </lineage>
</organism>
<dbReference type="InterPro" id="IPR032267">
    <property type="entry name" value="DUF4832"/>
</dbReference>
<evidence type="ECO:0000256" key="1">
    <source>
        <dbReference type="SAM" id="MobiDB-lite"/>
    </source>
</evidence>
<evidence type="ECO:0000259" key="2">
    <source>
        <dbReference type="Pfam" id="PF16116"/>
    </source>
</evidence>
<dbReference type="Pfam" id="PF16173">
    <property type="entry name" value="DUF4874"/>
    <property type="match status" value="1"/>
</dbReference>
<evidence type="ECO:0000313" key="4">
    <source>
        <dbReference type="EMBL" id="GEB49839.1"/>
    </source>
</evidence>
<evidence type="ECO:0000259" key="3">
    <source>
        <dbReference type="Pfam" id="PF16173"/>
    </source>
</evidence>
<accession>A0A4Y3QY08</accession>
<dbReference type="InterPro" id="IPR032379">
    <property type="entry name" value="DUF4874"/>
</dbReference>
<feature type="compositionally biased region" description="Low complexity" evidence="1">
    <location>
        <begin position="436"/>
        <end position="448"/>
    </location>
</feature>
<evidence type="ECO:0008006" key="6">
    <source>
        <dbReference type="Google" id="ProtNLM"/>
    </source>
</evidence>
<protein>
    <recommendedName>
        <fullName evidence="6">DUF4874 domain-containing protein</fullName>
    </recommendedName>
</protein>
<name>A0A4Y3QY08_STRCI</name>
<proteinExistence type="predicted"/>
<feature type="domain" description="DUF4832" evidence="2">
    <location>
        <begin position="235"/>
        <end position="476"/>
    </location>
</feature>
<reference evidence="4 5" key="1">
    <citation type="submission" date="2019-06" db="EMBL/GenBank/DDBJ databases">
        <title>Whole genome shotgun sequence of Streptomyces cacaoi subsp. cacaoi NBRC 12748.</title>
        <authorList>
            <person name="Hosoyama A."/>
            <person name="Uohara A."/>
            <person name="Ohji S."/>
            <person name="Ichikawa N."/>
        </authorList>
    </citation>
    <scope>NUCLEOTIDE SEQUENCE [LARGE SCALE GENOMIC DNA]</scope>
    <source>
        <strain evidence="4 5">NBRC 12748</strain>
    </source>
</reference>
<feature type="compositionally biased region" description="Basic and acidic residues" evidence="1">
    <location>
        <begin position="35"/>
        <end position="44"/>
    </location>
</feature>
<keyword evidence="5" id="KW-1185">Reference proteome</keyword>
<comment type="caution">
    <text evidence="4">The sequence shown here is derived from an EMBL/GenBank/DDBJ whole genome shotgun (WGS) entry which is preliminary data.</text>
</comment>